<dbReference type="CDD" id="cd07010">
    <property type="entry name" value="cupin_PMI_type_I_N_bac"/>
    <property type="match status" value="1"/>
</dbReference>
<dbReference type="GO" id="GO:0046872">
    <property type="term" value="F:metal ion binding"/>
    <property type="evidence" value="ECO:0007669"/>
    <property type="project" value="UniProtKB-KW"/>
</dbReference>
<evidence type="ECO:0000256" key="2">
    <source>
        <dbReference type="ARBA" id="ARBA00022833"/>
    </source>
</evidence>
<keyword evidence="2" id="KW-0862">Zinc</keyword>
<dbReference type="eggNOG" id="COG1482">
    <property type="taxonomic scope" value="Bacteria"/>
</dbReference>
<sequence length="585" mass="68239">MRYRATISNFNKEPEVVIHGYDNCAWEGYSDILKEIKSKINKEKFIITVDTYLGVRESEVLTAFKDGLKPTLIIKSDDIFYECNKLTELMQRNLTDDRVFGIMYYGTIYDFIDTEKLQKAKRAVEEVEKGLILIYGFAASVVNRGDILIYADLARWEIQQRFRRNELGNFKLDNFDEDVLRKYKRAFFIEWRIADRHKKTLYEEIDYLLDTNIYDKPKMITGNAFRAGLIEVTKRPFELVPYFDPGVWGGQWLKEVCDLDKTKENYAWCFNCVPEENSLYLRYGKVRIEIPSLNVVLYRPKELLGEKVYARFGAEFPIRFDFLDTMDGGNLSLQVHPTTEYIQETFGMHYTQDESYYILDAKEDAHVYLGLKENIDKESFITELKEAEKGKLEFDAEKYINKFPVKKHDHLLIPAGTVHCSGKNCMVLEISATPYIFTFKLWDWGRVGLDGLPRPVHIDHGVKVIQWGRTTEWVKKNLINKIELIEEGENYREEKTGLHELEFIETRRHWFSGPVKHNTNGIVNVLCLVEGEEAIVESPENKFEPLIVHYAETFIVPAAVGEYTIRPYGKSKGKTIATIKAYVRC</sequence>
<dbReference type="STRING" id="697303.Thewi_2127"/>
<dbReference type="Proteomes" id="UP000008276">
    <property type="component" value="Chromosome"/>
</dbReference>
<dbReference type="PIRSF" id="PIRSF026713">
    <property type="entry name" value="PMI_Firm_long_prd"/>
    <property type="match status" value="1"/>
</dbReference>
<dbReference type="KEGG" id="twi:Thewi_2127"/>
<protein>
    <recommendedName>
        <fullName evidence="5">Mannose-6-phosphate isomerase</fullName>
    </recommendedName>
</protein>
<evidence type="ECO:0000256" key="1">
    <source>
        <dbReference type="ARBA" id="ARBA00022723"/>
    </source>
</evidence>
<dbReference type="InterPro" id="IPR016847">
    <property type="entry name" value="Man6P_Isoase_Firm_lng_prd"/>
</dbReference>
<evidence type="ECO:0000313" key="4">
    <source>
        <dbReference type="Proteomes" id="UP000008276"/>
    </source>
</evidence>
<dbReference type="SUPFAM" id="SSF51182">
    <property type="entry name" value="RmlC-like cupins"/>
    <property type="match status" value="1"/>
</dbReference>
<dbReference type="HOGENOM" id="CLU_466831_0_0_9"/>
<keyword evidence="4" id="KW-1185">Reference proteome</keyword>
<dbReference type="InterPro" id="IPR051804">
    <property type="entry name" value="Carb_Metab_Reg_Kinase/Isom"/>
</dbReference>
<keyword evidence="1" id="KW-0479">Metal-binding</keyword>
<dbReference type="Gene3D" id="2.60.120.10">
    <property type="entry name" value="Jelly Rolls"/>
    <property type="match status" value="1"/>
</dbReference>
<dbReference type="AlphaFoldDB" id="G2MTU4"/>
<proteinExistence type="predicted"/>
<name>G2MTU4_9THEO</name>
<dbReference type="InterPro" id="IPR011051">
    <property type="entry name" value="RmlC_Cupin_sf"/>
</dbReference>
<accession>G2MTU4</accession>
<dbReference type="PANTHER" id="PTHR42742:SF3">
    <property type="entry name" value="FRUCTOKINASE"/>
    <property type="match status" value="1"/>
</dbReference>
<dbReference type="InterPro" id="IPR014710">
    <property type="entry name" value="RmlC-like_jellyroll"/>
</dbReference>
<evidence type="ECO:0000313" key="3">
    <source>
        <dbReference type="EMBL" id="AEM79479.1"/>
    </source>
</evidence>
<dbReference type="RefSeq" id="WP_014063408.1">
    <property type="nucleotide sequence ID" value="NC_015958.1"/>
</dbReference>
<organism evidence="3 4">
    <name type="scientific">Thermoanaerobacter wiegelii Rt8.B1</name>
    <dbReference type="NCBI Taxonomy" id="697303"/>
    <lineage>
        <taxon>Bacteria</taxon>
        <taxon>Bacillati</taxon>
        <taxon>Bacillota</taxon>
        <taxon>Clostridia</taxon>
        <taxon>Thermoanaerobacterales</taxon>
        <taxon>Thermoanaerobacteraceae</taxon>
        <taxon>Thermoanaerobacter</taxon>
    </lineage>
</organism>
<gene>
    <name evidence="3" type="ORF">Thewi_2127</name>
</gene>
<reference evidence="3 4" key="1">
    <citation type="submission" date="2011-08" db="EMBL/GenBank/DDBJ databases">
        <title>Complete sequence of Thermoanaerobacter wiegelii Rt8.B1.</title>
        <authorList>
            <consortium name="US DOE Joint Genome Institute"/>
            <person name="Lucas S."/>
            <person name="Han J."/>
            <person name="Lapidus A."/>
            <person name="Cheng J.-F."/>
            <person name="Goodwin L."/>
            <person name="Pitluck S."/>
            <person name="Peters L."/>
            <person name="Mikhailova N."/>
            <person name="Zeytun A."/>
            <person name="Daligault H."/>
            <person name="Detter J.C."/>
            <person name="Han C."/>
            <person name="Tapia R."/>
            <person name="Land M."/>
            <person name="Hauser L."/>
            <person name="Kyrpides N."/>
            <person name="Ivanova N."/>
            <person name="Pagani I."/>
            <person name="Hemme C."/>
            <person name="Woyke T."/>
        </authorList>
    </citation>
    <scope>NUCLEOTIDE SEQUENCE [LARGE SCALE GENOMIC DNA]</scope>
    <source>
        <strain evidence="3 4">Rt8.B1</strain>
    </source>
</reference>
<evidence type="ECO:0008006" key="5">
    <source>
        <dbReference type="Google" id="ProtNLM"/>
    </source>
</evidence>
<dbReference type="PANTHER" id="PTHR42742">
    <property type="entry name" value="TRANSCRIPTIONAL REPRESSOR MPRA"/>
    <property type="match status" value="1"/>
</dbReference>
<dbReference type="EMBL" id="CP002991">
    <property type="protein sequence ID" value="AEM79479.1"/>
    <property type="molecule type" value="Genomic_DNA"/>
</dbReference>